<proteinExistence type="predicted"/>
<dbReference type="GO" id="GO:0019171">
    <property type="term" value="F:(3R)-hydroxyacyl-[acyl-carrier-protein] dehydratase activity"/>
    <property type="evidence" value="ECO:0007669"/>
    <property type="project" value="UniProtKB-EC"/>
</dbReference>
<dbReference type="EC" id="4.2.1.59" evidence="2"/>
<gene>
    <name evidence="2" type="primary">fabZ_1</name>
    <name evidence="2" type="ORF">Pla110_01030</name>
</gene>
<dbReference type="Proteomes" id="UP000317178">
    <property type="component" value="Chromosome"/>
</dbReference>
<dbReference type="Gene3D" id="3.10.129.10">
    <property type="entry name" value="Hotdog Thioesterase"/>
    <property type="match status" value="1"/>
</dbReference>
<dbReference type="Pfam" id="PF07977">
    <property type="entry name" value="FabA"/>
    <property type="match status" value="1"/>
</dbReference>
<name>A0A518CGP7_9PLAN</name>
<reference evidence="2 3" key="1">
    <citation type="submission" date="2019-02" db="EMBL/GenBank/DDBJ databases">
        <title>Deep-cultivation of Planctomycetes and their phenomic and genomic characterization uncovers novel biology.</title>
        <authorList>
            <person name="Wiegand S."/>
            <person name="Jogler M."/>
            <person name="Boedeker C."/>
            <person name="Pinto D."/>
            <person name="Vollmers J."/>
            <person name="Rivas-Marin E."/>
            <person name="Kohn T."/>
            <person name="Peeters S.H."/>
            <person name="Heuer A."/>
            <person name="Rast P."/>
            <person name="Oberbeckmann S."/>
            <person name="Bunk B."/>
            <person name="Jeske O."/>
            <person name="Meyerdierks A."/>
            <person name="Storesund J.E."/>
            <person name="Kallscheuer N."/>
            <person name="Luecker S."/>
            <person name="Lage O.M."/>
            <person name="Pohl T."/>
            <person name="Merkel B.J."/>
            <person name="Hornburger P."/>
            <person name="Mueller R.-W."/>
            <person name="Bruemmer F."/>
            <person name="Labrenz M."/>
            <person name="Spormann A.M."/>
            <person name="Op den Camp H."/>
            <person name="Overmann J."/>
            <person name="Amann R."/>
            <person name="Jetten M.S.M."/>
            <person name="Mascher T."/>
            <person name="Medema M.H."/>
            <person name="Devos D.P."/>
            <person name="Kaster A.-K."/>
            <person name="Ovreas L."/>
            <person name="Rohde M."/>
            <person name="Galperin M.Y."/>
            <person name="Jogler C."/>
        </authorList>
    </citation>
    <scope>NUCLEOTIDE SEQUENCE [LARGE SCALE GENOMIC DNA]</scope>
    <source>
        <strain evidence="2 3">Pla110</strain>
    </source>
</reference>
<evidence type="ECO:0000313" key="3">
    <source>
        <dbReference type="Proteomes" id="UP000317178"/>
    </source>
</evidence>
<protein>
    <submittedName>
        <fullName evidence="2">3-hydroxyacyl-[acyl-carrier-protein] dehydratase FabZ</fullName>
        <ecNumber evidence="2">4.2.1.59</ecNumber>
    </submittedName>
</protein>
<dbReference type="AlphaFoldDB" id="A0A518CGP7"/>
<dbReference type="OrthoDB" id="9787658at2"/>
<evidence type="ECO:0000256" key="1">
    <source>
        <dbReference type="ARBA" id="ARBA00023239"/>
    </source>
</evidence>
<keyword evidence="3" id="KW-1185">Reference proteome</keyword>
<accession>A0A518CGP7</accession>
<organism evidence="2 3">
    <name type="scientific">Polystyrenella longa</name>
    <dbReference type="NCBI Taxonomy" id="2528007"/>
    <lineage>
        <taxon>Bacteria</taxon>
        <taxon>Pseudomonadati</taxon>
        <taxon>Planctomycetota</taxon>
        <taxon>Planctomycetia</taxon>
        <taxon>Planctomycetales</taxon>
        <taxon>Planctomycetaceae</taxon>
        <taxon>Polystyrenella</taxon>
    </lineage>
</organism>
<dbReference type="PANTHER" id="PTHR30272:SF1">
    <property type="entry name" value="3-HYDROXYACYL-[ACYL-CARRIER-PROTEIN] DEHYDRATASE"/>
    <property type="match status" value="1"/>
</dbReference>
<keyword evidence="1 2" id="KW-0456">Lyase</keyword>
<sequence length="157" mass="17697">MRFALIDQIVDMKAGESITAIKNLSLAEEYLADHFPGFPVMPGVLMLETLVQAGAWLIRHTENFEHSTVMLKQAGALKFNNFVSPGQTLTVNLTTHKWEDDGITFKAKGQIGDVSAVSARIILQRFNLRDKNPNMASADEFQIQKSKEMFQHIYKQD</sequence>
<dbReference type="EMBL" id="CP036281">
    <property type="protein sequence ID" value="QDU78402.1"/>
    <property type="molecule type" value="Genomic_DNA"/>
</dbReference>
<evidence type="ECO:0000313" key="2">
    <source>
        <dbReference type="EMBL" id="QDU78402.1"/>
    </source>
</evidence>
<dbReference type="PANTHER" id="PTHR30272">
    <property type="entry name" value="3-HYDROXYACYL-[ACYL-CARRIER-PROTEIN] DEHYDRATASE"/>
    <property type="match status" value="1"/>
</dbReference>
<dbReference type="RefSeq" id="WP_144992119.1">
    <property type="nucleotide sequence ID" value="NZ_CP036281.1"/>
</dbReference>
<dbReference type="KEGG" id="plon:Pla110_01030"/>
<dbReference type="CDD" id="cd01288">
    <property type="entry name" value="FabZ"/>
    <property type="match status" value="1"/>
</dbReference>
<dbReference type="InterPro" id="IPR013114">
    <property type="entry name" value="FabA_FabZ"/>
</dbReference>
<dbReference type="InterPro" id="IPR029069">
    <property type="entry name" value="HotDog_dom_sf"/>
</dbReference>
<dbReference type="SUPFAM" id="SSF54637">
    <property type="entry name" value="Thioesterase/thiol ester dehydrase-isomerase"/>
    <property type="match status" value="1"/>
</dbReference>